<dbReference type="Proteomes" id="UP000492821">
    <property type="component" value="Unassembled WGS sequence"/>
</dbReference>
<sequence>MAVFRELDRDELGLAFVFPVVLSNNVAFDRSEVDDDDLSDAHGGSQFRSCFPFSLDLTRHHVIPSRPDSPSRTKQRSIRLFFHTLCLSIAAGNTPQALLAPICQPRPAIGRI</sequence>
<protein>
    <submittedName>
        <fullName evidence="2">Uncharacterized protein</fullName>
    </submittedName>
</protein>
<dbReference type="AlphaFoldDB" id="A0A7E4WC18"/>
<reference evidence="2" key="2">
    <citation type="submission" date="2020-10" db="UniProtKB">
        <authorList>
            <consortium name="WormBaseParasite"/>
        </authorList>
    </citation>
    <scope>IDENTIFICATION</scope>
</reference>
<evidence type="ECO:0000313" key="2">
    <source>
        <dbReference type="WBParaSite" id="Pan_g9479.t1"/>
    </source>
</evidence>
<accession>A0A7E4WC18</accession>
<reference evidence="1" key="1">
    <citation type="journal article" date="2013" name="Genetics">
        <title>The draft genome and transcriptome of Panagrellus redivivus are shaped by the harsh demands of a free-living lifestyle.</title>
        <authorList>
            <person name="Srinivasan J."/>
            <person name="Dillman A.R."/>
            <person name="Macchietto M.G."/>
            <person name="Heikkinen L."/>
            <person name="Lakso M."/>
            <person name="Fracchia K.M."/>
            <person name="Antoshechkin I."/>
            <person name="Mortazavi A."/>
            <person name="Wong G."/>
            <person name="Sternberg P.W."/>
        </authorList>
    </citation>
    <scope>NUCLEOTIDE SEQUENCE [LARGE SCALE GENOMIC DNA]</scope>
    <source>
        <strain evidence="1">MT8872</strain>
    </source>
</reference>
<name>A0A7E4WC18_PANRE</name>
<keyword evidence="1" id="KW-1185">Reference proteome</keyword>
<proteinExistence type="predicted"/>
<organism evidence="1 2">
    <name type="scientific">Panagrellus redivivus</name>
    <name type="common">Microworm</name>
    <dbReference type="NCBI Taxonomy" id="6233"/>
    <lineage>
        <taxon>Eukaryota</taxon>
        <taxon>Metazoa</taxon>
        <taxon>Ecdysozoa</taxon>
        <taxon>Nematoda</taxon>
        <taxon>Chromadorea</taxon>
        <taxon>Rhabditida</taxon>
        <taxon>Tylenchina</taxon>
        <taxon>Panagrolaimomorpha</taxon>
        <taxon>Panagrolaimoidea</taxon>
        <taxon>Panagrolaimidae</taxon>
        <taxon>Panagrellus</taxon>
    </lineage>
</organism>
<evidence type="ECO:0000313" key="1">
    <source>
        <dbReference type="Proteomes" id="UP000492821"/>
    </source>
</evidence>
<dbReference type="WBParaSite" id="Pan_g9479.t1">
    <property type="protein sequence ID" value="Pan_g9479.t1"/>
    <property type="gene ID" value="Pan_g9479"/>
</dbReference>